<feature type="chain" id="PRO_5010984433" description="Fimbrillin family protein" evidence="1">
    <location>
        <begin position="20"/>
        <end position="338"/>
    </location>
</feature>
<evidence type="ECO:0000313" key="2">
    <source>
        <dbReference type="EMBL" id="OUP22055.1"/>
    </source>
</evidence>
<evidence type="ECO:0000313" key="3">
    <source>
        <dbReference type="Proteomes" id="UP000195950"/>
    </source>
</evidence>
<keyword evidence="1" id="KW-0732">Signal</keyword>
<evidence type="ECO:0000256" key="1">
    <source>
        <dbReference type="SAM" id="SignalP"/>
    </source>
</evidence>
<organism evidence="2 3">
    <name type="scientific">Parabacteroides distasonis</name>
    <dbReference type="NCBI Taxonomy" id="823"/>
    <lineage>
        <taxon>Bacteria</taxon>
        <taxon>Pseudomonadati</taxon>
        <taxon>Bacteroidota</taxon>
        <taxon>Bacteroidia</taxon>
        <taxon>Bacteroidales</taxon>
        <taxon>Tannerellaceae</taxon>
        <taxon>Parabacteroides</taxon>
    </lineage>
</organism>
<evidence type="ECO:0008006" key="4">
    <source>
        <dbReference type="Google" id="ProtNLM"/>
    </source>
</evidence>
<sequence length="338" mass="36983">MKKNLFFVGIAAAAMLASCSNDETMDIARNSQAIQFSSFVNKTTRATDIDNSNFKAFQVWGLMEKDGQTGKPFEGTEVTSSDGSEWSYTTPVYWEDGYKYSFVAVAPKATGDNWTFTAPTTVGQWGSIAFNNGDGTTDLIYDIDDTYASSPVVMNKQCPAAINFTLNHMLSRVKFAFQNGMDDGSVINVTGVKITNANVKATAALDENVTWTLAADNTPASLNFGNVVLDGEATGFAAAETKETDHKYMIPVMGEEQTYTVQFKVIRTHHGVTDEYDHEVSIPSVDWAAGNSYAFVAKLEAKNIDPDTQLCEIKFSATVDKWEDFNTPATELPVEPVE</sequence>
<dbReference type="CDD" id="cd13120">
    <property type="entry name" value="BF2867_like_N"/>
    <property type="match status" value="1"/>
</dbReference>
<dbReference type="AlphaFoldDB" id="A0A1Y4IP01"/>
<feature type="signal peptide" evidence="1">
    <location>
        <begin position="1"/>
        <end position="19"/>
    </location>
</feature>
<dbReference type="PROSITE" id="PS51257">
    <property type="entry name" value="PROKAR_LIPOPROTEIN"/>
    <property type="match status" value="1"/>
</dbReference>
<dbReference type="CDD" id="cd13121">
    <property type="entry name" value="BF2867_like_C"/>
    <property type="match status" value="1"/>
</dbReference>
<dbReference type="Gene3D" id="2.60.40.2620">
    <property type="entry name" value="Fimbrillin-like"/>
    <property type="match status" value="1"/>
</dbReference>
<dbReference type="EMBL" id="NFJX01000002">
    <property type="protein sequence ID" value="OUP22055.1"/>
    <property type="molecule type" value="Genomic_DNA"/>
</dbReference>
<name>A0A1Y4IP01_PARDI</name>
<comment type="caution">
    <text evidence="2">The sequence shown here is derived from an EMBL/GenBank/DDBJ whole genome shotgun (WGS) entry which is preliminary data.</text>
</comment>
<gene>
    <name evidence="2" type="ORF">B5F32_03460</name>
</gene>
<proteinExistence type="predicted"/>
<reference evidence="3" key="1">
    <citation type="submission" date="2017-04" db="EMBL/GenBank/DDBJ databases">
        <title>Function of individual gut microbiota members based on whole genome sequencing of pure cultures obtained from chicken caecum.</title>
        <authorList>
            <person name="Medvecky M."/>
            <person name="Cejkova D."/>
            <person name="Polansky O."/>
            <person name="Karasova D."/>
            <person name="Kubasova T."/>
            <person name="Cizek A."/>
            <person name="Rychlik I."/>
        </authorList>
    </citation>
    <scope>NUCLEOTIDE SEQUENCE [LARGE SCALE GENOMIC DNA]</scope>
    <source>
        <strain evidence="3">An199</strain>
    </source>
</reference>
<accession>A0A1Y4IP01</accession>
<dbReference type="Proteomes" id="UP000195950">
    <property type="component" value="Unassembled WGS sequence"/>
</dbReference>
<dbReference type="InterPro" id="IPR042278">
    <property type="entry name" value="Mfa-like_1_N"/>
</dbReference>
<protein>
    <recommendedName>
        <fullName evidence="4">Fimbrillin family protein</fullName>
    </recommendedName>
</protein>
<dbReference type="RefSeq" id="WP_032539990.1">
    <property type="nucleotide sequence ID" value="NZ_NFJX01000002.1"/>
</dbReference>